<dbReference type="InterPro" id="IPR036852">
    <property type="entry name" value="Peptidase_S8/S53_dom_sf"/>
</dbReference>
<dbReference type="PRINTS" id="PR00723">
    <property type="entry name" value="SUBTILISIN"/>
</dbReference>
<evidence type="ECO:0000256" key="3">
    <source>
        <dbReference type="ARBA" id="ARBA00022801"/>
    </source>
</evidence>
<evidence type="ECO:0000256" key="2">
    <source>
        <dbReference type="ARBA" id="ARBA00022670"/>
    </source>
</evidence>
<comment type="similarity">
    <text evidence="1 5">Belongs to the peptidase S8 family.</text>
</comment>
<keyword evidence="3 7" id="KW-0378">Hydrolase</keyword>
<evidence type="ECO:0000259" key="6">
    <source>
        <dbReference type="Pfam" id="PF00082"/>
    </source>
</evidence>
<dbReference type="PROSITE" id="PS51892">
    <property type="entry name" value="SUBTILASE"/>
    <property type="match status" value="1"/>
</dbReference>
<evidence type="ECO:0000256" key="5">
    <source>
        <dbReference type="PROSITE-ProRule" id="PRU01240"/>
    </source>
</evidence>
<dbReference type="InterPro" id="IPR015500">
    <property type="entry name" value="Peptidase_S8_subtilisin-rel"/>
</dbReference>
<feature type="domain" description="Peptidase S8/S53" evidence="6">
    <location>
        <begin position="201"/>
        <end position="455"/>
    </location>
</feature>
<evidence type="ECO:0000313" key="8">
    <source>
        <dbReference type="Proteomes" id="UP001551695"/>
    </source>
</evidence>
<dbReference type="InterPro" id="IPR034073">
    <property type="entry name" value="Subtilisin_DY-like_dom"/>
</dbReference>
<dbReference type="PROSITE" id="PS00138">
    <property type="entry name" value="SUBTILASE_SER"/>
    <property type="match status" value="1"/>
</dbReference>
<dbReference type="PROSITE" id="PS00137">
    <property type="entry name" value="SUBTILASE_HIS"/>
    <property type="match status" value="1"/>
</dbReference>
<name>A0ABV3FT16_9NOCA</name>
<dbReference type="EMBL" id="JBFAKC010000005">
    <property type="protein sequence ID" value="MEV0708559.1"/>
    <property type="molecule type" value="Genomic_DNA"/>
</dbReference>
<evidence type="ECO:0000256" key="4">
    <source>
        <dbReference type="ARBA" id="ARBA00022825"/>
    </source>
</evidence>
<comment type="caution">
    <text evidence="5">Lacks conserved residue(s) required for the propagation of feature annotation.</text>
</comment>
<dbReference type="PANTHER" id="PTHR43806">
    <property type="entry name" value="PEPTIDASE S8"/>
    <property type="match status" value="1"/>
</dbReference>
<keyword evidence="2" id="KW-0645">Protease</keyword>
<comment type="caution">
    <text evidence="7">The sequence shown here is derived from an EMBL/GenBank/DDBJ whole genome shotgun (WGS) entry which is preliminary data.</text>
</comment>
<dbReference type="InterPro" id="IPR000209">
    <property type="entry name" value="Peptidase_S8/S53_dom"/>
</dbReference>
<keyword evidence="4" id="KW-0720">Serine protease</keyword>
<dbReference type="RefSeq" id="WP_357783419.1">
    <property type="nucleotide sequence ID" value="NZ_JBFAKC010000005.1"/>
</dbReference>
<gene>
    <name evidence="7" type="ORF">AB0I48_13425</name>
</gene>
<dbReference type="Proteomes" id="UP001551695">
    <property type="component" value="Unassembled WGS sequence"/>
</dbReference>
<dbReference type="InterPro" id="IPR050131">
    <property type="entry name" value="Peptidase_S8_subtilisin-like"/>
</dbReference>
<accession>A0ABV3FT16</accession>
<dbReference type="SUPFAM" id="SSF52743">
    <property type="entry name" value="Subtilisin-like"/>
    <property type="match status" value="1"/>
</dbReference>
<proteinExistence type="inferred from homology"/>
<dbReference type="EC" id="3.4.-.-" evidence="7"/>
<dbReference type="CDD" id="cd04843">
    <property type="entry name" value="Peptidases_S8_11"/>
    <property type="match status" value="1"/>
</dbReference>
<protein>
    <submittedName>
        <fullName evidence="7">S8 family peptidase</fullName>
        <ecNumber evidence="7">3.4.-.-</ecNumber>
    </submittedName>
</protein>
<dbReference type="Pfam" id="PF00082">
    <property type="entry name" value="Peptidase_S8"/>
    <property type="match status" value="1"/>
</dbReference>
<dbReference type="InterPro" id="IPR023828">
    <property type="entry name" value="Peptidase_S8_Ser-AS"/>
</dbReference>
<evidence type="ECO:0000313" key="7">
    <source>
        <dbReference type="EMBL" id="MEV0708559.1"/>
    </source>
</evidence>
<dbReference type="InterPro" id="IPR022398">
    <property type="entry name" value="Peptidase_S8_His-AS"/>
</dbReference>
<dbReference type="PANTHER" id="PTHR43806:SF11">
    <property type="entry name" value="CEREVISIN-RELATED"/>
    <property type="match status" value="1"/>
</dbReference>
<sequence length="497" mass="52022">MAPTDQVRSSAPSVPGSLRAPAELIVVTHGTSAPLAPNVLRDSVAAEIRLSALLPAGARMTRIFGPAARLRGRLAETGEEPVAAEFLNYFAVRDIAADLEEVARRLREDDAVDGAYIKPGAELPIAPGSLARRAFAEAPAVTPSFEARQGYLDAAPHGVDARWAWTRPGGRGAGVRVIDIEGAWRFTHEDLTGNQGGVIGGNPSTDAGWRNHGTAVAGEISADVNAVGITGIAPEATIRAVSIFGGGSASAIRTAADALAPGDIILLELHRPGPRWNFRNRPDQSGYIAVEWWPDDLAAIRYATARGVVVVEAAGNGAEDLDDAIYDVRPADFPSTWRNPFRTGEEGSGAVLVGAGAPPPGTHGREHGPARSRLAFSNYGSRLDSQGWGMEVTTTGYGDLQGGGDEDYWYTDQFSGTSSASPIVVGAIACYQGIHAQGAGVRGPAEIRALLRATGSPQAAAPDRPVAQRIGTQPDIRAMVRDGEVPVATVERTTDMA</sequence>
<reference evidence="7 8" key="1">
    <citation type="submission" date="2024-06" db="EMBL/GenBank/DDBJ databases">
        <title>The Natural Products Discovery Center: Release of the First 8490 Sequenced Strains for Exploring Actinobacteria Biosynthetic Diversity.</title>
        <authorList>
            <person name="Kalkreuter E."/>
            <person name="Kautsar S.A."/>
            <person name="Yang D."/>
            <person name="Bader C.D."/>
            <person name="Teijaro C.N."/>
            <person name="Fluegel L."/>
            <person name="Davis C.M."/>
            <person name="Simpson J.R."/>
            <person name="Lauterbach L."/>
            <person name="Steele A.D."/>
            <person name="Gui C."/>
            <person name="Meng S."/>
            <person name="Li G."/>
            <person name="Viehrig K."/>
            <person name="Ye F."/>
            <person name="Su P."/>
            <person name="Kiefer A.F."/>
            <person name="Nichols A."/>
            <person name="Cepeda A.J."/>
            <person name="Yan W."/>
            <person name="Fan B."/>
            <person name="Jiang Y."/>
            <person name="Adhikari A."/>
            <person name="Zheng C.-J."/>
            <person name="Schuster L."/>
            <person name="Cowan T.M."/>
            <person name="Smanski M.J."/>
            <person name="Chevrette M.G."/>
            <person name="De Carvalho L.P.S."/>
            <person name="Shen B."/>
        </authorList>
    </citation>
    <scope>NUCLEOTIDE SEQUENCE [LARGE SCALE GENOMIC DNA]</scope>
    <source>
        <strain evidence="7 8">NPDC050403</strain>
    </source>
</reference>
<dbReference type="Gene3D" id="3.40.50.200">
    <property type="entry name" value="Peptidase S8/S53 domain"/>
    <property type="match status" value="1"/>
</dbReference>
<evidence type="ECO:0000256" key="1">
    <source>
        <dbReference type="ARBA" id="ARBA00011073"/>
    </source>
</evidence>
<keyword evidence="8" id="KW-1185">Reference proteome</keyword>
<organism evidence="7 8">
    <name type="scientific">Nocardia aurea</name>
    <dbReference type="NCBI Taxonomy" id="2144174"/>
    <lineage>
        <taxon>Bacteria</taxon>
        <taxon>Bacillati</taxon>
        <taxon>Actinomycetota</taxon>
        <taxon>Actinomycetes</taxon>
        <taxon>Mycobacteriales</taxon>
        <taxon>Nocardiaceae</taxon>
        <taxon>Nocardia</taxon>
    </lineage>
</organism>
<dbReference type="GO" id="GO:0016787">
    <property type="term" value="F:hydrolase activity"/>
    <property type="evidence" value="ECO:0007669"/>
    <property type="project" value="UniProtKB-KW"/>
</dbReference>